<evidence type="ECO:0000256" key="1">
    <source>
        <dbReference type="ARBA" id="ARBA00005898"/>
    </source>
</evidence>
<feature type="binding site" evidence="9">
    <location>
        <begin position="395"/>
        <end position="398"/>
    </location>
    <ligand>
        <name>meso-2,6-diaminopimelate</name>
        <dbReference type="ChEBI" id="CHEBI:57791"/>
    </ligand>
</feature>
<dbReference type="InterPro" id="IPR004101">
    <property type="entry name" value="Mur_ligase_C"/>
</dbReference>
<dbReference type="PANTHER" id="PTHR23135:SF4">
    <property type="entry name" value="UDP-N-ACETYLMURAMOYL-L-ALANYL-D-GLUTAMATE--2,6-DIAMINOPIMELATE LIGASE MURE HOMOLOG, CHLOROPLASTIC"/>
    <property type="match status" value="1"/>
</dbReference>
<dbReference type="RefSeq" id="WP_115585644.1">
    <property type="nucleotide sequence ID" value="NZ_CP025544.1"/>
</dbReference>
<comment type="catalytic activity">
    <reaction evidence="9">
        <text>UDP-N-acetyl-alpha-D-muramoyl-L-alanyl-D-glutamate + meso-2,6-diaminopimelate + ATP = UDP-N-acetyl-alpha-D-muramoyl-L-alanyl-gamma-D-glutamyl-meso-2,6-diaminopimelate + ADP + phosphate + H(+)</text>
        <dbReference type="Rhea" id="RHEA:23676"/>
        <dbReference type="ChEBI" id="CHEBI:15378"/>
        <dbReference type="ChEBI" id="CHEBI:30616"/>
        <dbReference type="ChEBI" id="CHEBI:43474"/>
        <dbReference type="ChEBI" id="CHEBI:57791"/>
        <dbReference type="ChEBI" id="CHEBI:83900"/>
        <dbReference type="ChEBI" id="CHEBI:83905"/>
        <dbReference type="ChEBI" id="CHEBI:456216"/>
        <dbReference type="EC" id="6.3.2.13"/>
    </reaction>
</comment>
<dbReference type="Gene3D" id="3.90.190.20">
    <property type="entry name" value="Mur ligase, C-terminal domain"/>
    <property type="match status" value="1"/>
</dbReference>
<dbReference type="HAMAP" id="MF_00208">
    <property type="entry name" value="MurE"/>
    <property type="match status" value="1"/>
</dbReference>
<dbReference type="InterPro" id="IPR036615">
    <property type="entry name" value="Mur_ligase_C_dom_sf"/>
</dbReference>
<feature type="domain" description="Mur ligase C-terminal" evidence="11">
    <location>
        <begin position="323"/>
        <end position="450"/>
    </location>
</feature>
<keyword evidence="9 10" id="KW-0131">Cell cycle</keyword>
<dbReference type="SUPFAM" id="SSF53623">
    <property type="entry name" value="MurD-like peptide ligases, catalytic domain"/>
    <property type="match status" value="1"/>
</dbReference>
<dbReference type="GO" id="GO:0005737">
    <property type="term" value="C:cytoplasm"/>
    <property type="evidence" value="ECO:0007669"/>
    <property type="project" value="UniProtKB-SubCell"/>
</dbReference>
<feature type="domain" description="Mur ligase central" evidence="12">
    <location>
        <begin position="102"/>
        <end position="300"/>
    </location>
</feature>
<dbReference type="GO" id="GO:0051301">
    <property type="term" value="P:cell division"/>
    <property type="evidence" value="ECO:0007669"/>
    <property type="project" value="UniProtKB-KW"/>
</dbReference>
<reference evidence="13 14" key="1">
    <citation type="submission" date="2017-12" db="EMBL/GenBank/DDBJ databases">
        <title>Chromulinavorax destructans is a abundant pathogen of dominant heterotrophic picoflagllates.</title>
        <authorList>
            <person name="Deeg C.M."/>
            <person name="Zimmer M."/>
            <person name="Suttle C.A."/>
        </authorList>
    </citation>
    <scope>NUCLEOTIDE SEQUENCE [LARGE SCALE GENOMIC DNA]</scope>
    <source>
        <strain evidence="13 14">SeV1</strain>
    </source>
</reference>
<feature type="binding site" evidence="9">
    <location>
        <begin position="146"/>
        <end position="147"/>
    </location>
    <ligand>
        <name>UDP-N-acetyl-alpha-D-muramoyl-L-alanyl-D-glutamate</name>
        <dbReference type="ChEBI" id="CHEBI:83900"/>
    </ligand>
</feature>
<comment type="pathway">
    <text evidence="9 10">Cell wall biogenesis; peptidoglycan biosynthesis.</text>
</comment>
<feature type="modified residue" description="N6-carboxylysine" evidence="9">
    <location>
        <position position="213"/>
    </location>
</feature>
<dbReference type="InterPro" id="IPR018109">
    <property type="entry name" value="Folylpolyglutamate_synth_CS"/>
</dbReference>
<keyword evidence="2 9" id="KW-0963">Cytoplasm</keyword>
<evidence type="ECO:0000313" key="14">
    <source>
        <dbReference type="Proteomes" id="UP000254834"/>
    </source>
</evidence>
<feature type="short sequence motif" description="Meso-diaminopimelate recognition motif" evidence="9">
    <location>
        <begin position="395"/>
        <end position="398"/>
    </location>
</feature>
<dbReference type="SUPFAM" id="SSF53244">
    <property type="entry name" value="MurD-like peptide ligases, peptide-binding domain"/>
    <property type="match status" value="1"/>
</dbReference>
<protein>
    <recommendedName>
        <fullName evidence="9">UDP-N-acetylmuramoyl-L-alanyl-D-glutamate--2,6-diaminopimelate ligase</fullName>
        <ecNumber evidence="9">6.3.2.13</ecNumber>
    </recommendedName>
    <alternativeName>
        <fullName evidence="9">Meso-A2pm-adding enzyme</fullName>
    </alternativeName>
    <alternativeName>
        <fullName evidence="9">Meso-diaminopimelate-adding enzyme</fullName>
    </alternativeName>
    <alternativeName>
        <fullName evidence="9">UDP-MurNAc-L-Ala-D-Glu:meso-diaminopimelate ligase</fullName>
    </alternativeName>
    <alternativeName>
        <fullName evidence="9">UDP-MurNAc-tripeptide synthetase</fullName>
    </alternativeName>
    <alternativeName>
        <fullName evidence="9">UDP-N-acetylmuramyl-tripeptide synthetase</fullName>
    </alternativeName>
</protein>
<feature type="binding site" evidence="9">
    <location>
        <position position="173"/>
    </location>
    <ligand>
        <name>UDP-N-acetyl-alpha-D-muramoyl-L-alanyl-D-glutamate</name>
        <dbReference type="ChEBI" id="CHEBI:83900"/>
    </ligand>
</feature>
<keyword evidence="8 9" id="KW-0961">Cell wall biogenesis/degradation</keyword>
<dbReference type="GO" id="GO:0008360">
    <property type="term" value="P:regulation of cell shape"/>
    <property type="evidence" value="ECO:0007669"/>
    <property type="project" value="UniProtKB-KW"/>
</dbReference>
<evidence type="ECO:0000259" key="12">
    <source>
        <dbReference type="Pfam" id="PF08245"/>
    </source>
</evidence>
<evidence type="ECO:0000259" key="11">
    <source>
        <dbReference type="Pfam" id="PF02875"/>
    </source>
</evidence>
<evidence type="ECO:0000256" key="7">
    <source>
        <dbReference type="ARBA" id="ARBA00022984"/>
    </source>
</evidence>
<dbReference type="Gene3D" id="3.40.1390.10">
    <property type="entry name" value="MurE/MurF, N-terminal domain"/>
    <property type="match status" value="1"/>
</dbReference>
<gene>
    <name evidence="9" type="primary">murE</name>
    <name evidence="13" type="ORF">C0J27_02630</name>
</gene>
<feature type="binding site" evidence="9">
    <location>
        <position position="15"/>
    </location>
    <ligand>
        <name>UDP-N-acetyl-alpha-D-muramoyl-L-alanyl-D-glutamate</name>
        <dbReference type="ChEBI" id="CHEBI:83900"/>
    </ligand>
</feature>
<feature type="binding site" evidence="9">
    <location>
        <position position="448"/>
    </location>
    <ligand>
        <name>meso-2,6-diaminopimelate</name>
        <dbReference type="ChEBI" id="CHEBI:57791"/>
    </ligand>
</feature>
<feature type="binding site" evidence="9">
    <location>
        <position position="371"/>
    </location>
    <ligand>
        <name>meso-2,6-diaminopimelate</name>
        <dbReference type="ChEBI" id="CHEBI:57791"/>
    </ligand>
</feature>
<comment type="function">
    <text evidence="9">Catalyzes the addition of meso-diaminopimelic acid to the nucleotide precursor UDP-N-acetylmuramoyl-L-alanyl-D-glutamate (UMAG) in the biosynthesis of bacterial cell-wall peptidoglycan.</text>
</comment>
<dbReference type="UniPathway" id="UPA00219"/>
<dbReference type="AlphaFoldDB" id="A0A345ZBG2"/>
<dbReference type="OrthoDB" id="9800958at2"/>
<keyword evidence="9" id="KW-0460">Magnesium</keyword>
<proteinExistence type="inferred from homology"/>
<evidence type="ECO:0000256" key="9">
    <source>
        <dbReference type="HAMAP-Rule" id="MF_00208"/>
    </source>
</evidence>
<comment type="PTM">
    <text evidence="9">Carboxylation is probably crucial for Mg(2+) binding and, consequently, for the gamma-phosphate positioning of ATP.</text>
</comment>
<evidence type="ECO:0000313" key="13">
    <source>
        <dbReference type="EMBL" id="AXK60629.1"/>
    </source>
</evidence>
<dbReference type="PROSITE" id="PS01011">
    <property type="entry name" value="FOLYLPOLYGLU_SYNT_1"/>
    <property type="match status" value="1"/>
</dbReference>
<evidence type="ECO:0000256" key="6">
    <source>
        <dbReference type="ARBA" id="ARBA00022960"/>
    </source>
</evidence>
<dbReference type="GO" id="GO:0004326">
    <property type="term" value="F:tetrahydrofolylpolyglutamate synthase activity"/>
    <property type="evidence" value="ECO:0007669"/>
    <property type="project" value="InterPro"/>
</dbReference>
<dbReference type="Pfam" id="PF08245">
    <property type="entry name" value="Mur_ligase_M"/>
    <property type="match status" value="1"/>
</dbReference>
<dbReference type="Proteomes" id="UP000254834">
    <property type="component" value="Chromosome"/>
</dbReference>
<dbReference type="InterPro" id="IPR035911">
    <property type="entry name" value="MurE/MurF_N"/>
</dbReference>
<evidence type="ECO:0000256" key="10">
    <source>
        <dbReference type="RuleBase" id="RU004135"/>
    </source>
</evidence>
<dbReference type="EMBL" id="CP025544">
    <property type="protein sequence ID" value="AXK60629.1"/>
    <property type="molecule type" value="Genomic_DNA"/>
</dbReference>
<dbReference type="InterPro" id="IPR036565">
    <property type="entry name" value="Mur-like_cat_sf"/>
</dbReference>
<keyword evidence="4 9" id="KW-0547">Nucleotide-binding</keyword>
<dbReference type="KEGG" id="cdes:C0J27_02630"/>
<dbReference type="GO" id="GO:0008765">
    <property type="term" value="F:UDP-N-acetylmuramoylalanyl-D-glutamate-2,6-diaminopimelate ligase activity"/>
    <property type="evidence" value="ECO:0007669"/>
    <property type="project" value="UniProtKB-UniRule"/>
</dbReference>
<dbReference type="Pfam" id="PF02875">
    <property type="entry name" value="Mur_ligase_C"/>
    <property type="match status" value="1"/>
</dbReference>
<name>A0A345ZBG2_9BACT</name>
<keyword evidence="3 9" id="KW-0436">Ligase</keyword>
<sequence length="483" mass="53688">MKLELPKIYPVTSHTDNVGAGSTFVAIPGTKENGAAYIRLALEKGATTIVVQQGVVLPSDVIDDMIRSHISCIYVENCRKALAEMIAQALNHPAKKLKLIGITGTKGKTSTSYMIYHLLKEQGKKVALVSTAEKIIGSQLVAVNLTTPLPEHLHMFFDLCVQQEMEYVVMEVSAQSLSLYRVYGLEFDAGVFTNFSLEHLEFYKDMQEYLDAKVTFFSMVKDPAHMFINAQDPSGAQLLYQYPLYSSFSLENPTATRYALATLSSRSILLQLKHDENMYAFHANLVGKFNAYNLLSAIIVMHSLGFSFASIEPTTASLAQIPGRMEQYPLKNGATCFIDYAHNPSSYEAVLSTLRQMTDHLVVVFGAGGARDRSKRPMMGAIVEKYSDIAIVTSDNPRDESAAAIADDIVAGFTGMREFEHIRELNRTKAIELAYQLSRQGSVIAVLGKGRDEYQIVGHLTFPFKERAIIRPFLREDSLYKSL</sequence>
<dbReference type="GO" id="GO:0071555">
    <property type="term" value="P:cell wall organization"/>
    <property type="evidence" value="ECO:0007669"/>
    <property type="project" value="UniProtKB-KW"/>
</dbReference>
<dbReference type="InterPro" id="IPR013221">
    <property type="entry name" value="Mur_ligase_cen"/>
</dbReference>
<dbReference type="GO" id="GO:0000287">
    <property type="term" value="F:magnesium ion binding"/>
    <property type="evidence" value="ECO:0007669"/>
    <property type="project" value="UniProtKB-UniRule"/>
</dbReference>
<comment type="similarity">
    <text evidence="1 9">Belongs to the MurCDEF family. MurE subfamily.</text>
</comment>
<accession>A0A345ZBG2</accession>
<keyword evidence="5 9" id="KW-0067">ATP-binding</keyword>
<dbReference type="SUPFAM" id="SSF63418">
    <property type="entry name" value="MurE/MurF N-terminal domain"/>
    <property type="match status" value="1"/>
</dbReference>
<comment type="subcellular location">
    <subcellularLocation>
        <location evidence="9 10">Cytoplasm</location>
    </subcellularLocation>
</comment>
<dbReference type="NCBIfam" id="TIGR01085">
    <property type="entry name" value="murE"/>
    <property type="match status" value="1"/>
</dbReference>
<dbReference type="CDD" id="cd01983">
    <property type="entry name" value="SIMIBI"/>
    <property type="match status" value="1"/>
</dbReference>
<dbReference type="Gene3D" id="3.40.1190.10">
    <property type="entry name" value="Mur-like, catalytic domain"/>
    <property type="match status" value="1"/>
</dbReference>
<keyword evidence="6 9" id="KW-0133">Cell shape</keyword>
<organism evidence="13 14">
    <name type="scientific">Candidatus Chromulinivorax destructor</name>
    <dbReference type="NCBI Taxonomy" id="2066483"/>
    <lineage>
        <taxon>Bacteria</taxon>
        <taxon>Candidatus Babelota</taxon>
        <taxon>Candidatus Babeliae</taxon>
        <taxon>Candidatus Babeliales</taxon>
        <taxon>Candidatus Chromulinivoraceae</taxon>
        <taxon>Candidatus Chromulinivorax</taxon>
    </lineage>
</organism>
<comment type="cofactor">
    <cofactor evidence="9">
        <name>Mg(2+)</name>
        <dbReference type="ChEBI" id="CHEBI:18420"/>
    </cofactor>
</comment>
<evidence type="ECO:0000256" key="2">
    <source>
        <dbReference type="ARBA" id="ARBA00022490"/>
    </source>
</evidence>
<feature type="binding site" evidence="9">
    <location>
        <begin position="104"/>
        <end position="110"/>
    </location>
    <ligand>
        <name>ATP</name>
        <dbReference type="ChEBI" id="CHEBI:30616"/>
    </ligand>
</feature>
<dbReference type="InterPro" id="IPR005761">
    <property type="entry name" value="UDP-N-AcMur-Glu-dNH2Pim_ligase"/>
</dbReference>
<comment type="caution">
    <text evidence="9">Lacks conserved residue(s) required for the propagation of feature annotation.</text>
</comment>
<dbReference type="NCBIfam" id="NF001126">
    <property type="entry name" value="PRK00139.1-4"/>
    <property type="match status" value="1"/>
</dbReference>
<dbReference type="GO" id="GO:0005524">
    <property type="term" value="F:ATP binding"/>
    <property type="evidence" value="ECO:0007669"/>
    <property type="project" value="UniProtKB-UniRule"/>
</dbReference>
<keyword evidence="14" id="KW-1185">Reference proteome</keyword>
<dbReference type="EC" id="6.3.2.13" evidence="9"/>
<evidence type="ECO:0000256" key="3">
    <source>
        <dbReference type="ARBA" id="ARBA00022598"/>
    </source>
</evidence>
<evidence type="ECO:0000256" key="5">
    <source>
        <dbReference type="ARBA" id="ARBA00022840"/>
    </source>
</evidence>
<evidence type="ECO:0000256" key="8">
    <source>
        <dbReference type="ARBA" id="ARBA00023316"/>
    </source>
</evidence>
<keyword evidence="7 9" id="KW-0573">Peptidoglycan synthesis</keyword>
<keyword evidence="9 10" id="KW-0132">Cell division</keyword>
<feature type="binding site" evidence="9">
    <location>
        <position position="181"/>
    </location>
    <ligand>
        <name>UDP-N-acetyl-alpha-D-muramoyl-L-alanyl-D-glutamate</name>
        <dbReference type="ChEBI" id="CHEBI:83900"/>
    </ligand>
</feature>
<dbReference type="PANTHER" id="PTHR23135">
    <property type="entry name" value="MUR LIGASE FAMILY MEMBER"/>
    <property type="match status" value="1"/>
</dbReference>
<dbReference type="GO" id="GO:0009252">
    <property type="term" value="P:peptidoglycan biosynthetic process"/>
    <property type="evidence" value="ECO:0007669"/>
    <property type="project" value="UniProtKB-UniRule"/>
</dbReference>
<evidence type="ECO:0000256" key="4">
    <source>
        <dbReference type="ARBA" id="ARBA00022741"/>
    </source>
</evidence>